<proteinExistence type="inferred from homology"/>
<protein>
    <recommendedName>
        <fullName evidence="6">Ribosomal RNA small subunit methyltransferase G</fullName>
        <ecNumber evidence="6">2.1.1.170</ecNumber>
    </recommendedName>
    <alternativeName>
        <fullName evidence="6">16S rRNA 7-methylguanosine methyltransferase</fullName>
        <shortName evidence="6">16S rRNA m7G methyltransferase</shortName>
    </alternativeName>
</protein>
<dbReference type="NCBIfam" id="TIGR00138">
    <property type="entry name" value="rsmG_gidB"/>
    <property type="match status" value="1"/>
</dbReference>
<evidence type="ECO:0000256" key="4">
    <source>
        <dbReference type="ARBA" id="ARBA00022679"/>
    </source>
</evidence>
<keyword evidence="1 6" id="KW-0963">Cytoplasm</keyword>
<comment type="caution">
    <text evidence="6">Lacks conserved residue(s) required for the propagation of feature annotation.</text>
</comment>
<gene>
    <name evidence="6 7" type="primary">rsmG</name>
    <name evidence="7" type="ORF">ACFQ2S_21515</name>
</gene>
<dbReference type="Pfam" id="PF02527">
    <property type="entry name" value="GidB"/>
    <property type="match status" value="1"/>
</dbReference>
<evidence type="ECO:0000256" key="5">
    <source>
        <dbReference type="ARBA" id="ARBA00022691"/>
    </source>
</evidence>
<dbReference type="EC" id="2.1.1.170" evidence="6"/>
<comment type="caution">
    <text evidence="7">The sequence shown here is derived from an EMBL/GenBank/DDBJ whole genome shotgun (WGS) entry which is preliminary data.</text>
</comment>
<sequence length="210" mass="22848">MPDIVDALASVLGRDVSRETRDRLETHLSLLTKWNRAINLVSPGTIETAWSRHILDSAEVFAAAPAPSGHWLDFGTGGGFPGLVCAILASELAPELEFTLVESDKRKSAFLMTVLRETRVNATVAAQRLENMAPQSADLISARAVASLPDLLSYAYPHLAKEGHCLFPKGVRAEEEVASASDSWRFKLECRPSITDPNTAILVLGEIERV</sequence>
<dbReference type="SUPFAM" id="SSF53335">
    <property type="entry name" value="S-adenosyl-L-methionine-dependent methyltransferases"/>
    <property type="match status" value="1"/>
</dbReference>
<feature type="binding site" evidence="6">
    <location>
        <position position="80"/>
    </location>
    <ligand>
        <name>S-adenosyl-L-methionine</name>
        <dbReference type="ChEBI" id="CHEBI:59789"/>
    </ligand>
</feature>
<comment type="subcellular location">
    <subcellularLocation>
        <location evidence="6">Cytoplasm</location>
    </subcellularLocation>
</comment>
<feature type="binding site" evidence="6">
    <location>
        <position position="143"/>
    </location>
    <ligand>
        <name>S-adenosyl-L-methionine</name>
        <dbReference type="ChEBI" id="CHEBI:59789"/>
    </ligand>
</feature>
<evidence type="ECO:0000313" key="8">
    <source>
        <dbReference type="Proteomes" id="UP001597108"/>
    </source>
</evidence>
<organism evidence="7 8">
    <name type="scientific">Tropicimonas aquimaris</name>
    <dbReference type="NCBI Taxonomy" id="914152"/>
    <lineage>
        <taxon>Bacteria</taxon>
        <taxon>Pseudomonadati</taxon>
        <taxon>Pseudomonadota</taxon>
        <taxon>Alphaproteobacteria</taxon>
        <taxon>Rhodobacterales</taxon>
        <taxon>Roseobacteraceae</taxon>
        <taxon>Tropicimonas</taxon>
    </lineage>
</organism>
<evidence type="ECO:0000256" key="3">
    <source>
        <dbReference type="ARBA" id="ARBA00022603"/>
    </source>
</evidence>
<dbReference type="EMBL" id="JBHTJT010000051">
    <property type="protein sequence ID" value="MFD0982221.1"/>
    <property type="molecule type" value="Genomic_DNA"/>
</dbReference>
<dbReference type="InterPro" id="IPR003682">
    <property type="entry name" value="rRNA_ssu_MeTfrase_G"/>
</dbReference>
<reference evidence="8" key="1">
    <citation type="journal article" date="2019" name="Int. J. Syst. Evol. Microbiol.">
        <title>The Global Catalogue of Microorganisms (GCM) 10K type strain sequencing project: providing services to taxonomists for standard genome sequencing and annotation.</title>
        <authorList>
            <consortium name="The Broad Institute Genomics Platform"/>
            <consortium name="The Broad Institute Genome Sequencing Center for Infectious Disease"/>
            <person name="Wu L."/>
            <person name="Ma J."/>
        </authorList>
    </citation>
    <scope>NUCLEOTIDE SEQUENCE [LARGE SCALE GENOMIC DNA]</scope>
    <source>
        <strain evidence="8">CCUG 60524</strain>
    </source>
</reference>
<evidence type="ECO:0000313" key="7">
    <source>
        <dbReference type="EMBL" id="MFD0982221.1"/>
    </source>
</evidence>
<dbReference type="PIRSF" id="PIRSF003078">
    <property type="entry name" value="GidB"/>
    <property type="match status" value="1"/>
</dbReference>
<evidence type="ECO:0000256" key="2">
    <source>
        <dbReference type="ARBA" id="ARBA00022552"/>
    </source>
</evidence>
<dbReference type="HAMAP" id="MF_00074">
    <property type="entry name" value="16SrRNA_methyltr_G"/>
    <property type="match status" value="1"/>
</dbReference>
<keyword evidence="3 6" id="KW-0489">Methyltransferase</keyword>
<feature type="binding site" evidence="6">
    <location>
        <position position="75"/>
    </location>
    <ligand>
        <name>S-adenosyl-L-methionine</name>
        <dbReference type="ChEBI" id="CHEBI:59789"/>
    </ligand>
</feature>
<feature type="binding site" evidence="6">
    <location>
        <begin position="129"/>
        <end position="130"/>
    </location>
    <ligand>
        <name>S-adenosyl-L-methionine</name>
        <dbReference type="ChEBI" id="CHEBI:59789"/>
    </ligand>
</feature>
<dbReference type="RefSeq" id="WP_386077855.1">
    <property type="nucleotide sequence ID" value="NZ_JBHTJT010000051.1"/>
</dbReference>
<keyword evidence="2 6" id="KW-0698">rRNA processing</keyword>
<accession>A0ABW3IXE6</accession>
<comment type="function">
    <text evidence="6">Specifically methylates the N7 position of guanine in position 527 of 16S rRNA.</text>
</comment>
<comment type="similarity">
    <text evidence="6">Belongs to the methyltransferase superfamily. RNA methyltransferase RsmG family.</text>
</comment>
<evidence type="ECO:0000256" key="1">
    <source>
        <dbReference type="ARBA" id="ARBA00022490"/>
    </source>
</evidence>
<dbReference type="Proteomes" id="UP001597108">
    <property type="component" value="Unassembled WGS sequence"/>
</dbReference>
<dbReference type="GO" id="GO:0032259">
    <property type="term" value="P:methylation"/>
    <property type="evidence" value="ECO:0007669"/>
    <property type="project" value="UniProtKB-KW"/>
</dbReference>
<dbReference type="PANTHER" id="PTHR31760:SF0">
    <property type="entry name" value="S-ADENOSYL-L-METHIONINE-DEPENDENT METHYLTRANSFERASES SUPERFAMILY PROTEIN"/>
    <property type="match status" value="1"/>
</dbReference>
<keyword evidence="8" id="KW-1185">Reference proteome</keyword>
<keyword evidence="5 6" id="KW-0949">S-adenosyl-L-methionine</keyword>
<dbReference type="InterPro" id="IPR029063">
    <property type="entry name" value="SAM-dependent_MTases_sf"/>
</dbReference>
<comment type="catalytic activity">
    <reaction evidence="6">
        <text>guanosine(527) in 16S rRNA + S-adenosyl-L-methionine = N(7)-methylguanosine(527) in 16S rRNA + S-adenosyl-L-homocysteine</text>
        <dbReference type="Rhea" id="RHEA:42732"/>
        <dbReference type="Rhea" id="RHEA-COMP:10209"/>
        <dbReference type="Rhea" id="RHEA-COMP:10210"/>
        <dbReference type="ChEBI" id="CHEBI:57856"/>
        <dbReference type="ChEBI" id="CHEBI:59789"/>
        <dbReference type="ChEBI" id="CHEBI:74269"/>
        <dbReference type="ChEBI" id="CHEBI:74480"/>
        <dbReference type="EC" id="2.1.1.170"/>
    </reaction>
</comment>
<name>A0ABW3IXE6_9RHOB</name>
<evidence type="ECO:0000256" key="6">
    <source>
        <dbReference type="HAMAP-Rule" id="MF_00074"/>
    </source>
</evidence>
<dbReference type="Gene3D" id="3.40.50.150">
    <property type="entry name" value="Vaccinia Virus protein VP39"/>
    <property type="match status" value="1"/>
</dbReference>
<dbReference type="GO" id="GO:0008168">
    <property type="term" value="F:methyltransferase activity"/>
    <property type="evidence" value="ECO:0007669"/>
    <property type="project" value="UniProtKB-KW"/>
</dbReference>
<keyword evidence="4 6" id="KW-0808">Transferase</keyword>
<dbReference type="PANTHER" id="PTHR31760">
    <property type="entry name" value="S-ADENOSYL-L-METHIONINE-DEPENDENT METHYLTRANSFERASES SUPERFAMILY PROTEIN"/>
    <property type="match status" value="1"/>
</dbReference>